<protein>
    <recommendedName>
        <fullName evidence="8">Major facilitator superfamily (MFS) profile domain-containing protein</fullName>
    </recommendedName>
</protein>
<evidence type="ECO:0000256" key="5">
    <source>
        <dbReference type="SAM" id="MobiDB-lite"/>
    </source>
</evidence>
<evidence type="ECO:0000256" key="3">
    <source>
        <dbReference type="ARBA" id="ARBA00022989"/>
    </source>
</evidence>
<keyword evidence="4 6" id="KW-0472">Membrane</keyword>
<feature type="signal peptide" evidence="7">
    <location>
        <begin position="1"/>
        <end position="19"/>
    </location>
</feature>
<dbReference type="AlphaFoldDB" id="A0AAV7X682"/>
<dbReference type="InterPro" id="IPR020846">
    <property type="entry name" value="MFS_dom"/>
</dbReference>
<comment type="subcellular location">
    <subcellularLocation>
        <location evidence="1">Membrane</location>
        <topology evidence="1">Multi-pass membrane protein</topology>
    </subcellularLocation>
</comment>
<feature type="transmembrane region" description="Helical" evidence="6">
    <location>
        <begin position="58"/>
        <end position="78"/>
    </location>
</feature>
<evidence type="ECO:0000256" key="6">
    <source>
        <dbReference type="SAM" id="Phobius"/>
    </source>
</evidence>
<feature type="region of interest" description="Disordered" evidence="5">
    <location>
        <begin position="161"/>
        <end position="189"/>
    </location>
</feature>
<dbReference type="GO" id="GO:0022857">
    <property type="term" value="F:transmembrane transporter activity"/>
    <property type="evidence" value="ECO:0007669"/>
    <property type="project" value="InterPro"/>
</dbReference>
<comment type="caution">
    <text evidence="9">The sequence shown here is derived from an EMBL/GenBank/DDBJ whole genome shotgun (WGS) entry which is preliminary data.</text>
</comment>
<feature type="domain" description="Major facilitator superfamily (MFS) profile" evidence="8">
    <location>
        <begin position="1"/>
        <end position="143"/>
    </location>
</feature>
<feature type="transmembrane region" description="Helical" evidence="6">
    <location>
        <begin position="29"/>
        <end position="49"/>
    </location>
</feature>
<organism evidence="9 10">
    <name type="scientific">Megalurothrips usitatus</name>
    <name type="common">bean blossom thrips</name>
    <dbReference type="NCBI Taxonomy" id="439358"/>
    <lineage>
        <taxon>Eukaryota</taxon>
        <taxon>Metazoa</taxon>
        <taxon>Ecdysozoa</taxon>
        <taxon>Arthropoda</taxon>
        <taxon>Hexapoda</taxon>
        <taxon>Insecta</taxon>
        <taxon>Pterygota</taxon>
        <taxon>Neoptera</taxon>
        <taxon>Paraneoptera</taxon>
        <taxon>Thysanoptera</taxon>
        <taxon>Terebrantia</taxon>
        <taxon>Thripoidea</taxon>
        <taxon>Thripidae</taxon>
        <taxon>Megalurothrips</taxon>
    </lineage>
</organism>
<gene>
    <name evidence="9" type="ORF">ONE63_003086</name>
</gene>
<proteinExistence type="predicted"/>
<dbReference type="Gene3D" id="1.20.1250.20">
    <property type="entry name" value="MFS general substrate transporter like domains"/>
    <property type="match status" value="1"/>
</dbReference>
<feature type="chain" id="PRO_5044000962" description="Major facilitator superfamily (MFS) profile domain-containing protein" evidence="7">
    <location>
        <begin position="20"/>
        <end position="189"/>
    </location>
</feature>
<reference evidence="9" key="1">
    <citation type="submission" date="2022-12" db="EMBL/GenBank/DDBJ databases">
        <title>Chromosome-level genome assembly of the bean flower thrips Megalurothrips usitatus.</title>
        <authorList>
            <person name="Ma L."/>
            <person name="Liu Q."/>
            <person name="Li H."/>
            <person name="Cai W."/>
        </authorList>
    </citation>
    <scope>NUCLEOTIDE SEQUENCE</scope>
    <source>
        <strain evidence="9">Cailab_2022a</strain>
    </source>
</reference>
<evidence type="ECO:0000313" key="10">
    <source>
        <dbReference type="Proteomes" id="UP001075354"/>
    </source>
</evidence>
<evidence type="ECO:0000256" key="4">
    <source>
        <dbReference type="ARBA" id="ARBA00023136"/>
    </source>
</evidence>
<evidence type="ECO:0000313" key="9">
    <source>
        <dbReference type="EMBL" id="KAJ1521413.1"/>
    </source>
</evidence>
<sequence>MSLNFVLAALVEMPSYGLAWAVSDRWGRRVCVCACLALTGASLLAFLVLPTGLATLQLALYLCGKLAITASFTVLYVYTAELFPTSARHSMIGICSTVGRVGSMLAPQTPLLEVFFWGMPILVFGLMCVGGAFLTLLLPETLNKALPDTVTEAAAVGRTVRPAAAPPPTAAPGASMQAGTAADALSGDR</sequence>
<keyword evidence="7" id="KW-0732">Signal</keyword>
<dbReference type="SUPFAM" id="SSF103473">
    <property type="entry name" value="MFS general substrate transporter"/>
    <property type="match status" value="1"/>
</dbReference>
<feature type="transmembrane region" description="Helical" evidence="6">
    <location>
        <begin position="114"/>
        <end position="138"/>
    </location>
</feature>
<accession>A0AAV7X682</accession>
<keyword evidence="3 6" id="KW-1133">Transmembrane helix</keyword>
<keyword evidence="2 6" id="KW-0812">Transmembrane</keyword>
<dbReference type="GO" id="GO:0016020">
    <property type="term" value="C:membrane"/>
    <property type="evidence" value="ECO:0007669"/>
    <property type="project" value="UniProtKB-SubCell"/>
</dbReference>
<dbReference type="Pfam" id="PF07690">
    <property type="entry name" value="MFS_1"/>
    <property type="match status" value="1"/>
</dbReference>
<dbReference type="PANTHER" id="PTHR24064">
    <property type="entry name" value="SOLUTE CARRIER FAMILY 22 MEMBER"/>
    <property type="match status" value="1"/>
</dbReference>
<evidence type="ECO:0000256" key="7">
    <source>
        <dbReference type="SAM" id="SignalP"/>
    </source>
</evidence>
<keyword evidence="10" id="KW-1185">Reference proteome</keyword>
<evidence type="ECO:0000256" key="2">
    <source>
        <dbReference type="ARBA" id="ARBA00022692"/>
    </source>
</evidence>
<evidence type="ECO:0000256" key="1">
    <source>
        <dbReference type="ARBA" id="ARBA00004141"/>
    </source>
</evidence>
<dbReference type="EMBL" id="JAPTSV010000013">
    <property type="protein sequence ID" value="KAJ1521413.1"/>
    <property type="molecule type" value="Genomic_DNA"/>
</dbReference>
<dbReference type="InterPro" id="IPR011701">
    <property type="entry name" value="MFS"/>
</dbReference>
<dbReference type="PROSITE" id="PS50850">
    <property type="entry name" value="MFS"/>
    <property type="match status" value="1"/>
</dbReference>
<evidence type="ECO:0000259" key="8">
    <source>
        <dbReference type="PROSITE" id="PS50850"/>
    </source>
</evidence>
<dbReference type="Proteomes" id="UP001075354">
    <property type="component" value="Chromosome 13"/>
</dbReference>
<name>A0AAV7X682_9NEOP</name>
<dbReference type="InterPro" id="IPR036259">
    <property type="entry name" value="MFS_trans_sf"/>
</dbReference>